<evidence type="ECO:0000256" key="1">
    <source>
        <dbReference type="SAM" id="MobiDB-lite"/>
    </source>
</evidence>
<dbReference type="Pfam" id="PF04474">
    <property type="entry name" value="DUF554"/>
    <property type="match status" value="1"/>
</dbReference>
<reference evidence="3" key="1">
    <citation type="journal article" name="DNA Res.">
        <title>The physiological potential of anammox bacteria as revealed by their core genome structure.</title>
        <authorList>
            <person name="Okubo T."/>
            <person name="Toyoda A."/>
            <person name="Fukuhara K."/>
            <person name="Uchiyama I."/>
            <person name="Harigaya Y."/>
            <person name="Kuroiwa M."/>
            <person name="Suzuki T."/>
            <person name="Murakami Y."/>
            <person name="Suwa Y."/>
            <person name="Takami H."/>
        </authorList>
    </citation>
    <scope>NUCLEOTIDE SEQUENCE</scope>
    <source>
        <strain evidence="3">317325-2</strain>
    </source>
</reference>
<sequence length="261" mass="26383">MTPYLVGKGTALNTATVVVGSVVGLAAGAAVPPEYKVVATAGIGLATLGLGVKMFLETKSVLIVVAAIVLGGVLGLLLRLDEGLRAFAEFAKSTLGAAEDGRFEEGLITASVLFCVGPMTLLGCLQDGLEGKVELLAIKSTLDGFAALFLSATLGAGVLVSALVVLVFQGALTNGATRLKFLARHNDRLAETTAVGGLLLVAIGLGLLEVKSLAAATYLPALVVAPILVGLQGGVVRRWRSKGREGEQGSAAGGSDRAGFE</sequence>
<feature type="transmembrane region" description="Helical" evidence="2">
    <location>
        <begin position="12"/>
        <end position="31"/>
    </location>
</feature>
<gene>
    <name evidence="3" type="ORF">NPRO_08540</name>
</gene>
<organism evidence="3 4">
    <name type="scientific">Candidatus Nitrosymbiomonas proteolyticus</name>
    <dbReference type="NCBI Taxonomy" id="2608984"/>
    <lineage>
        <taxon>Bacteria</taxon>
        <taxon>Bacillati</taxon>
        <taxon>Armatimonadota</taxon>
        <taxon>Armatimonadota incertae sedis</taxon>
        <taxon>Candidatus Nitrosymbiomonas</taxon>
    </lineage>
</organism>
<protein>
    <submittedName>
        <fullName evidence="3">Membrane protein YdfK</fullName>
    </submittedName>
</protein>
<dbReference type="KEGG" id="npy:NPRO_08540"/>
<dbReference type="PANTHER" id="PTHR36111">
    <property type="entry name" value="INNER MEMBRANE PROTEIN-RELATED"/>
    <property type="match status" value="1"/>
</dbReference>
<dbReference type="InterPro" id="IPR007563">
    <property type="entry name" value="DUF554"/>
</dbReference>
<dbReference type="PANTHER" id="PTHR36111:SF2">
    <property type="entry name" value="INNER MEMBRANE PROTEIN"/>
    <property type="match status" value="1"/>
</dbReference>
<feature type="transmembrane region" description="Helical" evidence="2">
    <location>
        <begin position="214"/>
        <end position="236"/>
    </location>
</feature>
<name>A0A809R6Z8_9BACT</name>
<feature type="transmembrane region" description="Helical" evidence="2">
    <location>
        <begin position="61"/>
        <end position="80"/>
    </location>
</feature>
<dbReference type="Proteomes" id="UP000662873">
    <property type="component" value="Chromosome"/>
</dbReference>
<feature type="region of interest" description="Disordered" evidence="1">
    <location>
        <begin position="242"/>
        <end position="261"/>
    </location>
</feature>
<keyword evidence="2" id="KW-1133">Transmembrane helix</keyword>
<keyword evidence="2" id="KW-0812">Transmembrane</keyword>
<feature type="transmembrane region" description="Helical" evidence="2">
    <location>
        <begin position="189"/>
        <end position="208"/>
    </location>
</feature>
<evidence type="ECO:0000256" key="2">
    <source>
        <dbReference type="SAM" id="Phobius"/>
    </source>
</evidence>
<evidence type="ECO:0000313" key="3">
    <source>
        <dbReference type="EMBL" id="BBO23259.1"/>
    </source>
</evidence>
<feature type="transmembrane region" description="Helical" evidence="2">
    <location>
        <begin position="37"/>
        <end position="56"/>
    </location>
</feature>
<feature type="transmembrane region" description="Helical" evidence="2">
    <location>
        <begin position="145"/>
        <end position="168"/>
    </location>
</feature>
<keyword evidence="2" id="KW-0472">Membrane</keyword>
<proteinExistence type="predicted"/>
<evidence type="ECO:0000313" key="4">
    <source>
        <dbReference type="Proteomes" id="UP000662873"/>
    </source>
</evidence>
<accession>A0A809R6Z8</accession>
<dbReference type="EMBL" id="AP021858">
    <property type="protein sequence ID" value="BBO23259.1"/>
    <property type="molecule type" value="Genomic_DNA"/>
</dbReference>
<dbReference type="AlphaFoldDB" id="A0A809R6Z8"/>